<comment type="caution">
    <text evidence="5">The sequence shown here is derived from an EMBL/GenBank/DDBJ whole genome shotgun (WGS) entry which is preliminary data.</text>
</comment>
<name>A0A6B2NPZ0_9RHOB</name>
<evidence type="ECO:0000313" key="5">
    <source>
        <dbReference type="EMBL" id="NDW44627.1"/>
    </source>
</evidence>
<dbReference type="Pfam" id="PF12833">
    <property type="entry name" value="HTH_18"/>
    <property type="match status" value="1"/>
</dbReference>
<feature type="domain" description="HTH araC/xylS-type" evidence="4">
    <location>
        <begin position="236"/>
        <end position="334"/>
    </location>
</feature>
<dbReference type="PANTHER" id="PTHR47894:SF1">
    <property type="entry name" value="HTH-TYPE TRANSCRIPTIONAL REGULATOR VQSM"/>
    <property type="match status" value="1"/>
</dbReference>
<dbReference type="GO" id="GO:0000976">
    <property type="term" value="F:transcription cis-regulatory region binding"/>
    <property type="evidence" value="ECO:0007669"/>
    <property type="project" value="TreeGrafter"/>
</dbReference>
<protein>
    <submittedName>
        <fullName evidence="5">AraC family transcriptional regulator</fullName>
    </submittedName>
</protein>
<dbReference type="RefSeq" id="WP_164128610.1">
    <property type="nucleotide sequence ID" value="NZ_JAAGOX010000011.1"/>
</dbReference>
<reference evidence="5" key="1">
    <citation type="submission" date="2020-02" db="EMBL/GenBank/DDBJ databases">
        <title>Delineation of the pyrene-degrading pathway in Roseobacter clade bacteria by genomic analysis.</title>
        <authorList>
            <person name="Zhou H."/>
            <person name="Wang H."/>
        </authorList>
    </citation>
    <scope>NUCLEOTIDE SEQUENCE</scope>
    <source>
        <strain evidence="5">PrR005</strain>
    </source>
</reference>
<dbReference type="PROSITE" id="PS01124">
    <property type="entry name" value="HTH_ARAC_FAMILY_2"/>
    <property type="match status" value="1"/>
</dbReference>
<dbReference type="Gene3D" id="1.10.10.60">
    <property type="entry name" value="Homeodomain-like"/>
    <property type="match status" value="1"/>
</dbReference>
<dbReference type="PANTHER" id="PTHR47894">
    <property type="entry name" value="HTH-TYPE TRANSCRIPTIONAL REGULATOR GADX"/>
    <property type="match status" value="1"/>
</dbReference>
<organism evidence="5">
    <name type="scientific">Ruegeria sp. PrR005</name>
    <dbReference type="NCBI Taxonomy" id="2706882"/>
    <lineage>
        <taxon>Bacteria</taxon>
        <taxon>Pseudomonadati</taxon>
        <taxon>Pseudomonadota</taxon>
        <taxon>Alphaproteobacteria</taxon>
        <taxon>Rhodobacterales</taxon>
        <taxon>Roseobacteraceae</taxon>
        <taxon>Ruegeria</taxon>
    </lineage>
</organism>
<dbReference type="InterPro" id="IPR009057">
    <property type="entry name" value="Homeodomain-like_sf"/>
</dbReference>
<evidence type="ECO:0000256" key="2">
    <source>
        <dbReference type="ARBA" id="ARBA00023125"/>
    </source>
</evidence>
<gene>
    <name evidence="5" type="ORF">G0P99_06630</name>
</gene>
<dbReference type="InterPro" id="IPR018060">
    <property type="entry name" value="HTH_AraC"/>
</dbReference>
<keyword evidence="1" id="KW-0805">Transcription regulation</keyword>
<keyword evidence="2" id="KW-0238">DNA-binding</keyword>
<dbReference type="InterPro" id="IPR032687">
    <property type="entry name" value="AraC-type_N"/>
</dbReference>
<sequence>MNIPMVNVVEFSQMVSILDRAASPAVVNRALAAADLDRRAIEQRTGYLPYRLEAVVLEHVARAMGDDHLGARLSGQFDYAAYTAYARYVLGARNLGDGLRRGRRAFPLISPGSALVLQKAGEHLLIGRQTGLHAVIGRRHLEDAALFIIIHVVRHFLGGGWRPSWIEIPGREADRRAFLENAIGTPVQMGRAMPAVAVGVRSLSAPNPTPLKAKNALVFRELPVLMGVSPPRTFEDVVREMLFAQLVSRDLSEDVIANRLAMGTRTLQRLLKDEGTTFREVKARFVEDRASALLAGTDLTIEAISRHLGYIEPNSFRRAFKGRFGLSPSEFRASGRGRV</sequence>
<dbReference type="EMBL" id="JAAGOX010000011">
    <property type="protein sequence ID" value="NDW44627.1"/>
    <property type="molecule type" value="Genomic_DNA"/>
</dbReference>
<accession>A0A6B2NPZ0</accession>
<proteinExistence type="predicted"/>
<dbReference type="SMART" id="SM00342">
    <property type="entry name" value="HTH_ARAC"/>
    <property type="match status" value="1"/>
</dbReference>
<dbReference type="Pfam" id="PF12625">
    <property type="entry name" value="Arabinose_bd"/>
    <property type="match status" value="1"/>
</dbReference>
<dbReference type="GO" id="GO:0005829">
    <property type="term" value="C:cytosol"/>
    <property type="evidence" value="ECO:0007669"/>
    <property type="project" value="TreeGrafter"/>
</dbReference>
<dbReference type="AlphaFoldDB" id="A0A6B2NPZ0"/>
<dbReference type="SUPFAM" id="SSF46689">
    <property type="entry name" value="Homeodomain-like"/>
    <property type="match status" value="1"/>
</dbReference>
<evidence type="ECO:0000259" key="4">
    <source>
        <dbReference type="PROSITE" id="PS01124"/>
    </source>
</evidence>
<keyword evidence="3" id="KW-0804">Transcription</keyword>
<dbReference type="GO" id="GO:0003700">
    <property type="term" value="F:DNA-binding transcription factor activity"/>
    <property type="evidence" value="ECO:0007669"/>
    <property type="project" value="InterPro"/>
</dbReference>
<evidence type="ECO:0000256" key="3">
    <source>
        <dbReference type="ARBA" id="ARBA00023163"/>
    </source>
</evidence>
<evidence type="ECO:0000256" key="1">
    <source>
        <dbReference type="ARBA" id="ARBA00023015"/>
    </source>
</evidence>